<dbReference type="Proteomes" id="UP000799324">
    <property type="component" value="Unassembled WGS sequence"/>
</dbReference>
<keyword evidence="3" id="KW-1185">Reference proteome</keyword>
<name>A0A6A6TET4_9PLEO</name>
<dbReference type="AlphaFoldDB" id="A0A6A6TET4"/>
<evidence type="ECO:0000313" key="2">
    <source>
        <dbReference type="EMBL" id="KAF2657413.1"/>
    </source>
</evidence>
<feature type="compositionally biased region" description="Polar residues" evidence="1">
    <location>
        <begin position="163"/>
        <end position="175"/>
    </location>
</feature>
<protein>
    <submittedName>
        <fullName evidence="2">Uncharacterized protein</fullName>
    </submittedName>
</protein>
<dbReference type="EMBL" id="MU004325">
    <property type="protein sequence ID" value="KAF2657413.1"/>
    <property type="molecule type" value="Genomic_DNA"/>
</dbReference>
<reference evidence="2" key="1">
    <citation type="journal article" date="2020" name="Stud. Mycol.">
        <title>101 Dothideomycetes genomes: a test case for predicting lifestyles and emergence of pathogens.</title>
        <authorList>
            <person name="Haridas S."/>
            <person name="Albert R."/>
            <person name="Binder M."/>
            <person name="Bloem J."/>
            <person name="Labutti K."/>
            <person name="Salamov A."/>
            <person name="Andreopoulos B."/>
            <person name="Baker S."/>
            <person name="Barry K."/>
            <person name="Bills G."/>
            <person name="Bluhm B."/>
            <person name="Cannon C."/>
            <person name="Castanera R."/>
            <person name="Culley D."/>
            <person name="Daum C."/>
            <person name="Ezra D."/>
            <person name="Gonzalez J."/>
            <person name="Henrissat B."/>
            <person name="Kuo A."/>
            <person name="Liang C."/>
            <person name="Lipzen A."/>
            <person name="Lutzoni F."/>
            <person name="Magnuson J."/>
            <person name="Mondo S."/>
            <person name="Nolan M."/>
            <person name="Ohm R."/>
            <person name="Pangilinan J."/>
            <person name="Park H.-J."/>
            <person name="Ramirez L."/>
            <person name="Alfaro M."/>
            <person name="Sun H."/>
            <person name="Tritt A."/>
            <person name="Yoshinaga Y."/>
            <person name="Zwiers L.-H."/>
            <person name="Turgeon B."/>
            <person name="Goodwin S."/>
            <person name="Spatafora J."/>
            <person name="Crous P."/>
            <person name="Grigoriev I."/>
        </authorList>
    </citation>
    <scope>NUCLEOTIDE SEQUENCE</scope>
    <source>
        <strain evidence="2">CBS 122681</strain>
    </source>
</reference>
<sequence length="175" mass="18780">MRWEPLLAVYFVFPSWLEPPGVSNALGGRGLLFLTMRASPPATNLTSKGPLDCRRHSAPAASPHCHLHDLRETATALLGPYCPLVTLSRQASDITDCLSRRGQAQGCRVPCLVSMLLARLRDLHESMSRANPPHRVTPPQDLQHRSRFSGSANAGPGGVASPISVSSPAGLLMSQ</sequence>
<evidence type="ECO:0000256" key="1">
    <source>
        <dbReference type="SAM" id="MobiDB-lite"/>
    </source>
</evidence>
<evidence type="ECO:0000313" key="3">
    <source>
        <dbReference type="Proteomes" id="UP000799324"/>
    </source>
</evidence>
<organism evidence="2 3">
    <name type="scientific">Lophiostoma macrostomum CBS 122681</name>
    <dbReference type="NCBI Taxonomy" id="1314788"/>
    <lineage>
        <taxon>Eukaryota</taxon>
        <taxon>Fungi</taxon>
        <taxon>Dikarya</taxon>
        <taxon>Ascomycota</taxon>
        <taxon>Pezizomycotina</taxon>
        <taxon>Dothideomycetes</taxon>
        <taxon>Pleosporomycetidae</taxon>
        <taxon>Pleosporales</taxon>
        <taxon>Lophiostomataceae</taxon>
        <taxon>Lophiostoma</taxon>
    </lineage>
</organism>
<feature type="region of interest" description="Disordered" evidence="1">
    <location>
        <begin position="126"/>
        <end position="175"/>
    </location>
</feature>
<accession>A0A6A6TET4</accession>
<proteinExistence type="predicted"/>
<gene>
    <name evidence="2" type="ORF">K491DRAFT_326395</name>
</gene>